<evidence type="ECO:0000313" key="2">
    <source>
        <dbReference type="Proteomes" id="UP000318017"/>
    </source>
</evidence>
<accession>A0A518GBW3</accession>
<sequence length="35" mass="4111">MHVRAVTLAMLSRNSHVLQRHMNTIRACYVMQNDI</sequence>
<protein>
    <submittedName>
        <fullName evidence="1">Uncharacterized protein</fullName>
    </submittedName>
</protein>
<keyword evidence="2" id="KW-1185">Reference proteome</keyword>
<evidence type="ECO:0000313" key="1">
    <source>
        <dbReference type="EMBL" id="QDV26000.1"/>
    </source>
</evidence>
<name>A0A518GBW3_9BACT</name>
<organism evidence="1 2">
    <name type="scientific">Aureliella helgolandensis</name>
    <dbReference type="NCBI Taxonomy" id="2527968"/>
    <lineage>
        <taxon>Bacteria</taxon>
        <taxon>Pseudomonadati</taxon>
        <taxon>Planctomycetota</taxon>
        <taxon>Planctomycetia</taxon>
        <taxon>Pirellulales</taxon>
        <taxon>Pirellulaceae</taxon>
        <taxon>Aureliella</taxon>
    </lineage>
</organism>
<reference evidence="1 2" key="1">
    <citation type="submission" date="2019-02" db="EMBL/GenBank/DDBJ databases">
        <title>Deep-cultivation of Planctomycetes and their phenomic and genomic characterization uncovers novel biology.</title>
        <authorList>
            <person name="Wiegand S."/>
            <person name="Jogler M."/>
            <person name="Boedeker C."/>
            <person name="Pinto D."/>
            <person name="Vollmers J."/>
            <person name="Rivas-Marin E."/>
            <person name="Kohn T."/>
            <person name="Peeters S.H."/>
            <person name="Heuer A."/>
            <person name="Rast P."/>
            <person name="Oberbeckmann S."/>
            <person name="Bunk B."/>
            <person name="Jeske O."/>
            <person name="Meyerdierks A."/>
            <person name="Storesund J.E."/>
            <person name="Kallscheuer N."/>
            <person name="Luecker S."/>
            <person name="Lage O.M."/>
            <person name="Pohl T."/>
            <person name="Merkel B.J."/>
            <person name="Hornburger P."/>
            <person name="Mueller R.-W."/>
            <person name="Bruemmer F."/>
            <person name="Labrenz M."/>
            <person name="Spormann A.M."/>
            <person name="Op den Camp H."/>
            <person name="Overmann J."/>
            <person name="Amann R."/>
            <person name="Jetten M.S.M."/>
            <person name="Mascher T."/>
            <person name="Medema M.H."/>
            <person name="Devos D.P."/>
            <person name="Kaster A.-K."/>
            <person name="Ovreas L."/>
            <person name="Rohde M."/>
            <person name="Galperin M.Y."/>
            <person name="Jogler C."/>
        </authorList>
    </citation>
    <scope>NUCLEOTIDE SEQUENCE [LARGE SCALE GENOMIC DNA]</scope>
    <source>
        <strain evidence="1 2">Q31a</strain>
    </source>
</reference>
<proteinExistence type="predicted"/>
<dbReference type="Proteomes" id="UP000318017">
    <property type="component" value="Chromosome"/>
</dbReference>
<dbReference type="AlphaFoldDB" id="A0A518GBW3"/>
<dbReference type="KEGG" id="ahel:Q31a_43700"/>
<dbReference type="EMBL" id="CP036298">
    <property type="protein sequence ID" value="QDV26000.1"/>
    <property type="molecule type" value="Genomic_DNA"/>
</dbReference>
<gene>
    <name evidence="1" type="ORF">Q31a_43700</name>
</gene>